<reference evidence="6" key="1">
    <citation type="submission" date="2010-08" db="EMBL/GenBank/DDBJ databases">
        <authorList>
            <person name="Muzny D."/>
            <person name="Qin X."/>
            <person name="Buhay C."/>
            <person name="Dugan-Rocha S."/>
            <person name="Ding Y."/>
            <person name="Chen G."/>
            <person name="Hawes A."/>
            <person name="Holder M."/>
            <person name="Jhangiani S."/>
            <person name="Johnson A."/>
            <person name="Khan Z."/>
            <person name="Li Z."/>
            <person name="Liu W."/>
            <person name="Liu X."/>
            <person name="Perez L."/>
            <person name="Shen H."/>
            <person name="Wang Q."/>
            <person name="Watt J."/>
            <person name="Xi L."/>
            <person name="Xin Y."/>
            <person name="Zhou J."/>
            <person name="Deng J."/>
            <person name="Jiang H."/>
            <person name="Liu Y."/>
            <person name="Qu J."/>
            <person name="Song X.-Z."/>
            <person name="Zhang L."/>
            <person name="Villasana D."/>
            <person name="Johnson A."/>
            <person name="Liu J."/>
            <person name="Liyanage D."/>
            <person name="Lorensuhewa L."/>
            <person name="Robinson T."/>
            <person name="Song A."/>
            <person name="Song B.-B."/>
            <person name="Dinh H."/>
            <person name="Thornton R."/>
            <person name="Coyle M."/>
            <person name="Francisco L."/>
            <person name="Jackson L."/>
            <person name="Javaid M."/>
            <person name="Korchina V."/>
            <person name="Kovar C."/>
            <person name="Mata R."/>
            <person name="Mathew T."/>
            <person name="Ngo R."/>
            <person name="Nguyen L."/>
            <person name="Nguyen N."/>
            <person name="Okwuonu G."/>
            <person name="Ongeri F."/>
            <person name="Pham C."/>
            <person name="Simmons D."/>
            <person name="Wilczek-Boney K."/>
            <person name="Hale W."/>
            <person name="Jakkamsetti A."/>
            <person name="Pham P."/>
            <person name="Ruth R."/>
            <person name="San Lucas F."/>
            <person name="Warren J."/>
            <person name="Zhang J."/>
            <person name="Zhao Z."/>
            <person name="Zhou C."/>
            <person name="Zhu D."/>
            <person name="Lee S."/>
            <person name="Bess C."/>
            <person name="Blankenburg K."/>
            <person name="Forbes L."/>
            <person name="Fu Q."/>
            <person name="Gubbala S."/>
            <person name="Hirani K."/>
            <person name="Jayaseelan J.C."/>
            <person name="Lara F."/>
            <person name="Munidasa M."/>
            <person name="Palculict T."/>
            <person name="Patil S."/>
            <person name="Pu L.-L."/>
            <person name="Saada N."/>
            <person name="Tang L."/>
            <person name="Weissenberger G."/>
            <person name="Zhu Y."/>
            <person name="Hemphill L."/>
            <person name="Shang Y."/>
            <person name="Youmans B."/>
            <person name="Ayvaz T."/>
            <person name="Ross M."/>
            <person name="Santibanez J."/>
            <person name="Aqrawi P."/>
            <person name="Gross S."/>
            <person name="Joshi V."/>
            <person name="Fowler G."/>
            <person name="Nazareth L."/>
            <person name="Reid J."/>
            <person name="Worley K."/>
            <person name="Petrosino J."/>
            <person name="Highlander S."/>
            <person name="Gibbs R."/>
        </authorList>
    </citation>
    <scope>NUCLEOTIDE SEQUENCE [LARGE SCALE GENOMIC DNA]</scope>
    <source>
        <strain evidence="6">DSM 15272</strain>
    </source>
</reference>
<evidence type="ECO:0000256" key="1">
    <source>
        <dbReference type="ARBA" id="ARBA00009232"/>
    </source>
</evidence>
<dbReference type="GO" id="GO:0003905">
    <property type="term" value="F:alkylbase DNA N-glycosylase activity"/>
    <property type="evidence" value="ECO:0007669"/>
    <property type="project" value="InterPro"/>
</dbReference>
<protein>
    <recommendedName>
        <fullName evidence="5">Putative 3-methyladenine DNA glycosylase</fullName>
        <ecNumber evidence="5">3.2.2.-</ecNumber>
    </recommendedName>
</protein>
<dbReference type="Proteomes" id="UP000003111">
    <property type="component" value="Unassembled WGS sequence"/>
</dbReference>
<name>E2S9K8_9ACTN</name>
<dbReference type="CDD" id="cd00540">
    <property type="entry name" value="AAG"/>
    <property type="match status" value="1"/>
</dbReference>
<evidence type="ECO:0000256" key="4">
    <source>
        <dbReference type="ARBA" id="ARBA00023204"/>
    </source>
</evidence>
<dbReference type="RefSeq" id="WP_007077670.1">
    <property type="nucleotide sequence ID" value="NZ_CM001024.1"/>
</dbReference>
<gene>
    <name evidence="6" type="ORF">HMPREF0063_10648</name>
</gene>
<comment type="similarity">
    <text evidence="1 5">Belongs to the DNA glycosylase MPG family.</text>
</comment>
<dbReference type="EMBL" id="ACLF03000003">
    <property type="protein sequence ID" value="EFQ83932.1"/>
    <property type="molecule type" value="Genomic_DNA"/>
</dbReference>
<proteinExistence type="inferred from homology"/>
<evidence type="ECO:0000256" key="5">
    <source>
        <dbReference type="HAMAP-Rule" id="MF_00527"/>
    </source>
</evidence>
<evidence type="ECO:0000256" key="3">
    <source>
        <dbReference type="ARBA" id="ARBA00022801"/>
    </source>
</evidence>
<dbReference type="PANTHER" id="PTHR10429:SF0">
    <property type="entry name" value="DNA-3-METHYLADENINE GLYCOSYLASE"/>
    <property type="match status" value="1"/>
</dbReference>
<dbReference type="STRING" id="585531.HMPREF0063_10648"/>
<dbReference type="NCBIfam" id="NF002003">
    <property type="entry name" value="PRK00802.1-3"/>
    <property type="match status" value="1"/>
</dbReference>
<accession>E2S9K8</accession>
<sequence length="197" mass="20789">MTYGRTVEEPAVVERARGLLGRAFSAHGVTVVITEVEAYGGIDDPASHAFTRTPRSEIMYGPPWRLYVYRSYGLHHCANIVTGPTDRAAAVLLRAGRVVAGHALAEQRRGDVGPARLARGPGNLAAALGITLEDRGADVRTGAVRLGPPVGPPPISSGPRVGVSRAADLPWRFWVTGDPTVSAYRRSPRASSGTSGT</sequence>
<dbReference type="SUPFAM" id="SSF50486">
    <property type="entry name" value="FMT C-terminal domain-like"/>
    <property type="match status" value="1"/>
</dbReference>
<dbReference type="AlphaFoldDB" id="E2S9K8"/>
<dbReference type="GO" id="GO:0003677">
    <property type="term" value="F:DNA binding"/>
    <property type="evidence" value="ECO:0007669"/>
    <property type="project" value="InterPro"/>
</dbReference>
<dbReference type="eggNOG" id="COG2094">
    <property type="taxonomic scope" value="Bacteria"/>
</dbReference>
<organism evidence="6 7">
    <name type="scientific">Aeromicrobium marinum DSM 15272</name>
    <dbReference type="NCBI Taxonomy" id="585531"/>
    <lineage>
        <taxon>Bacteria</taxon>
        <taxon>Bacillati</taxon>
        <taxon>Actinomycetota</taxon>
        <taxon>Actinomycetes</taxon>
        <taxon>Propionibacteriales</taxon>
        <taxon>Nocardioidaceae</taxon>
        <taxon>Aeromicrobium</taxon>
    </lineage>
</organism>
<comment type="caution">
    <text evidence="6">The sequence shown here is derived from an EMBL/GenBank/DDBJ whole genome shotgun (WGS) entry which is preliminary data.</text>
</comment>
<dbReference type="HAMAP" id="MF_00527">
    <property type="entry name" value="3MGH"/>
    <property type="match status" value="1"/>
</dbReference>
<keyword evidence="3 5" id="KW-0378">Hydrolase</keyword>
<dbReference type="NCBIfam" id="TIGR00567">
    <property type="entry name" value="3mg"/>
    <property type="match status" value="1"/>
</dbReference>
<dbReference type="Gene3D" id="3.10.300.10">
    <property type="entry name" value="Methylpurine-DNA glycosylase (MPG)"/>
    <property type="match status" value="1"/>
</dbReference>
<evidence type="ECO:0000313" key="7">
    <source>
        <dbReference type="Proteomes" id="UP000003111"/>
    </source>
</evidence>
<dbReference type="Pfam" id="PF02245">
    <property type="entry name" value="Pur_DNA_glyco"/>
    <property type="match status" value="1"/>
</dbReference>
<dbReference type="EC" id="3.2.2.-" evidence="5"/>
<keyword evidence="6" id="KW-0326">Glycosidase</keyword>
<keyword evidence="7" id="KW-1185">Reference proteome</keyword>
<keyword evidence="4 5" id="KW-0234">DNA repair</keyword>
<dbReference type="HOGENOM" id="CLU_060471_3_1_11"/>
<dbReference type="GO" id="GO:0006284">
    <property type="term" value="P:base-excision repair"/>
    <property type="evidence" value="ECO:0007669"/>
    <property type="project" value="InterPro"/>
</dbReference>
<dbReference type="InterPro" id="IPR036995">
    <property type="entry name" value="MPG_sf"/>
</dbReference>
<evidence type="ECO:0000313" key="6">
    <source>
        <dbReference type="EMBL" id="EFQ83932.1"/>
    </source>
</evidence>
<dbReference type="InterPro" id="IPR011034">
    <property type="entry name" value="Formyl_transferase-like_C_sf"/>
</dbReference>
<dbReference type="InterPro" id="IPR003180">
    <property type="entry name" value="MPG"/>
</dbReference>
<keyword evidence="2 5" id="KW-0227">DNA damage</keyword>
<dbReference type="PANTHER" id="PTHR10429">
    <property type="entry name" value="DNA-3-METHYLADENINE GLYCOSYLASE"/>
    <property type="match status" value="1"/>
</dbReference>
<evidence type="ECO:0000256" key="2">
    <source>
        <dbReference type="ARBA" id="ARBA00022763"/>
    </source>
</evidence>